<evidence type="ECO:0000313" key="2">
    <source>
        <dbReference type="EMBL" id="GIY77037.1"/>
    </source>
</evidence>
<feature type="region of interest" description="Disordered" evidence="1">
    <location>
        <begin position="73"/>
        <end position="94"/>
    </location>
</feature>
<protein>
    <submittedName>
        <fullName evidence="2">Uncharacterized protein</fullName>
    </submittedName>
</protein>
<comment type="caution">
    <text evidence="2">The sequence shown here is derived from an EMBL/GenBank/DDBJ whole genome shotgun (WGS) entry which is preliminary data.</text>
</comment>
<dbReference type="Proteomes" id="UP001054945">
    <property type="component" value="Unassembled WGS sequence"/>
</dbReference>
<evidence type="ECO:0000313" key="3">
    <source>
        <dbReference type="Proteomes" id="UP001054945"/>
    </source>
</evidence>
<sequence length="132" mass="14732">MKISKHHTTKEQKRGGVGINKNHPHDEAHTEEKNPISKNNYPTTIPCKKRMHCGTHRSKDAFCWGPPSQVGTPPFKAGSEGDWTKGPGQQTIPLRGKFKERGGDWLGQRLFVVCVEVFLRSKPDCCVVVSTP</sequence>
<name>A0AAV4W315_CAEEX</name>
<reference evidence="2 3" key="1">
    <citation type="submission" date="2021-06" db="EMBL/GenBank/DDBJ databases">
        <title>Caerostris extrusa draft genome.</title>
        <authorList>
            <person name="Kono N."/>
            <person name="Arakawa K."/>
        </authorList>
    </citation>
    <scope>NUCLEOTIDE SEQUENCE [LARGE SCALE GENOMIC DNA]</scope>
</reference>
<dbReference type="EMBL" id="BPLR01015571">
    <property type="protein sequence ID" value="GIY77037.1"/>
    <property type="molecule type" value="Genomic_DNA"/>
</dbReference>
<dbReference type="AlphaFoldDB" id="A0AAV4W315"/>
<proteinExistence type="predicted"/>
<gene>
    <name evidence="2" type="ORF">CEXT_692261</name>
</gene>
<feature type="region of interest" description="Disordered" evidence="1">
    <location>
        <begin position="1"/>
        <end position="41"/>
    </location>
</feature>
<accession>A0AAV4W315</accession>
<feature type="compositionally biased region" description="Basic and acidic residues" evidence="1">
    <location>
        <begin position="23"/>
        <end position="35"/>
    </location>
</feature>
<keyword evidence="3" id="KW-1185">Reference proteome</keyword>
<evidence type="ECO:0000256" key="1">
    <source>
        <dbReference type="SAM" id="MobiDB-lite"/>
    </source>
</evidence>
<organism evidence="2 3">
    <name type="scientific">Caerostris extrusa</name>
    <name type="common">Bark spider</name>
    <name type="synonym">Caerostris bankana</name>
    <dbReference type="NCBI Taxonomy" id="172846"/>
    <lineage>
        <taxon>Eukaryota</taxon>
        <taxon>Metazoa</taxon>
        <taxon>Ecdysozoa</taxon>
        <taxon>Arthropoda</taxon>
        <taxon>Chelicerata</taxon>
        <taxon>Arachnida</taxon>
        <taxon>Araneae</taxon>
        <taxon>Araneomorphae</taxon>
        <taxon>Entelegynae</taxon>
        <taxon>Araneoidea</taxon>
        <taxon>Araneidae</taxon>
        <taxon>Caerostris</taxon>
    </lineage>
</organism>